<dbReference type="ExpressionAtlas" id="A0A2K3DC22">
    <property type="expression patterns" value="baseline"/>
</dbReference>
<dbReference type="EMBL" id="CM008971">
    <property type="protein sequence ID" value="PNW78078.1"/>
    <property type="molecule type" value="Genomic_DNA"/>
</dbReference>
<evidence type="ECO:0000313" key="1">
    <source>
        <dbReference type="EMBL" id="PNW78078.1"/>
    </source>
</evidence>
<dbReference type="InParanoid" id="A0A2K3DC22"/>
<proteinExistence type="predicted"/>
<accession>A0A2K3DC22</accession>
<keyword evidence="2" id="KW-1185">Reference proteome</keyword>
<protein>
    <submittedName>
        <fullName evidence="1">Uncharacterized protein</fullName>
    </submittedName>
</protein>
<dbReference type="Gramene" id="PNW78078">
    <property type="protein sequence ID" value="PNW78078"/>
    <property type="gene ID" value="CHLRE_10g463450v5"/>
</dbReference>
<sequence>MASSATQSCISLAPRAPLQIAPQVVIGTVDVAAIGARVLLSLQPPSGWTVSETGVDLVGLLQPGDASGLRPVLTAAAVAAASTGAAAEQQPSSSGSGGDGAAPLLVVRNMVPPGSATPAVSLVVLNAALPEGDQAEVAAALVDLITLGGSSSGSSSGSSTAPNVVVAAAMLLQQLSKPAPLYQHLLNGAKPLGGAAAAAAHPLPTADAGATAGVAAVATAGGLRVRDGQLAALLHVLAVGGEAAACLVVPGTKPAASSPLDLPDAVSACDTLGAALAAATGLSYSPGACRAVTASYKWFVPERTAGSDVMYT</sequence>
<gene>
    <name evidence="1" type="ORF">CHLRE_10g463450v5</name>
</gene>
<dbReference type="KEGG" id="cre:CHLRE_10g463450v5"/>
<dbReference type="AlphaFoldDB" id="A0A2K3DC22"/>
<dbReference type="GeneID" id="5724166"/>
<dbReference type="OMA" id="EREVTMV"/>
<dbReference type="Proteomes" id="UP000006906">
    <property type="component" value="Chromosome 10"/>
</dbReference>
<organism evidence="1 2">
    <name type="scientific">Chlamydomonas reinhardtii</name>
    <name type="common">Chlamydomonas smithii</name>
    <dbReference type="NCBI Taxonomy" id="3055"/>
    <lineage>
        <taxon>Eukaryota</taxon>
        <taxon>Viridiplantae</taxon>
        <taxon>Chlorophyta</taxon>
        <taxon>core chlorophytes</taxon>
        <taxon>Chlorophyceae</taxon>
        <taxon>CS clade</taxon>
        <taxon>Chlamydomonadales</taxon>
        <taxon>Chlamydomonadaceae</taxon>
        <taxon>Chlamydomonas</taxon>
    </lineage>
</organism>
<dbReference type="RefSeq" id="XP_042920597.1">
    <property type="nucleotide sequence ID" value="XM_043067200.1"/>
</dbReference>
<dbReference type="OrthoDB" id="545748at2759"/>
<name>A0A2K3DC22_CHLRE</name>
<reference evidence="1 2" key="1">
    <citation type="journal article" date="2007" name="Science">
        <title>The Chlamydomonas genome reveals the evolution of key animal and plant functions.</title>
        <authorList>
            <person name="Merchant S.S."/>
            <person name="Prochnik S.E."/>
            <person name="Vallon O."/>
            <person name="Harris E.H."/>
            <person name="Karpowicz S.J."/>
            <person name="Witman G.B."/>
            <person name="Terry A."/>
            <person name="Salamov A."/>
            <person name="Fritz-Laylin L.K."/>
            <person name="Marechal-Drouard L."/>
            <person name="Marshall W.F."/>
            <person name="Qu L.H."/>
            <person name="Nelson D.R."/>
            <person name="Sanderfoot A.A."/>
            <person name="Spalding M.H."/>
            <person name="Kapitonov V.V."/>
            <person name="Ren Q."/>
            <person name="Ferris P."/>
            <person name="Lindquist E."/>
            <person name="Shapiro H."/>
            <person name="Lucas S.M."/>
            <person name="Grimwood J."/>
            <person name="Schmutz J."/>
            <person name="Cardol P."/>
            <person name="Cerutti H."/>
            <person name="Chanfreau G."/>
            <person name="Chen C.L."/>
            <person name="Cognat V."/>
            <person name="Croft M.T."/>
            <person name="Dent R."/>
            <person name="Dutcher S."/>
            <person name="Fernandez E."/>
            <person name="Fukuzawa H."/>
            <person name="Gonzalez-Ballester D."/>
            <person name="Gonzalez-Halphen D."/>
            <person name="Hallmann A."/>
            <person name="Hanikenne M."/>
            <person name="Hippler M."/>
            <person name="Inwood W."/>
            <person name="Jabbari K."/>
            <person name="Kalanon M."/>
            <person name="Kuras R."/>
            <person name="Lefebvre P.A."/>
            <person name="Lemaire S.D."/>
            <person name="Lobanov A.V."/>
            <person name="Lohr M."/>
            <person name="Manuell A."/>
            <person name="Meier I."/>
            <person name="Mets L."/>
            <person name="Mittag M."/>
            <person name="Mittelmeier T."/>
            <person name="Moroney J.V."/>
            <person name="Moseley J."/>
            <person name="Napoli C."/>
            <person name="Nedelcu A.M."/>
            <person name="Niyogi K."/>
            <person name="Novoselov S.V."/>
            <person name="Paulsen I.T."/>
            <person name="Pazour G."/>
            <person name="Purton S."/>
            <person name="Ral J.P."/>
            <person name="Riano-Pachon D.M."/>
            <person name="Riekhof W."/>
            <person name="Rymarquis L."/>
            <person name="Schroda M."/>
            <person name="Stern D."/>
            <person name="Umen J."/>
            <person name="Willows R."/>
            <person name="Wilson N."/>
            <person name="Zimmer S.L."/>
            <person name="Allmer J."/>
            <person name="Balk J."/>
            <person name="Bisova K."/>
            <person name="Chen C.J."/>
            <person name="Elias M."/>
            <person name="Gendler K."/>
            <person name="Hauser C."/>
            <person name="Lamb M.R."/>
            <person name="Ledford H."/>
            <person name="Long J.C."/>
            <person name="Minagawa J."/>
            <person name="Page M.D."/>
            <person name="Pan J."/>
            <person name="Pootakham W."/>
            <person name="Roje S."/>
            <person name="Rose A."/>
            <person name="Stahlberg E."/>
            <person name="Terauchi A.M."/>
            <person name="Yang P."/>
            <person name="Ball S."/>
            <person name="Bowler C."/>
            <person name="Dieckmann C.L."/>
            <person name="Gladyshev V.N."/>
            <person name="Green P."/>
            <person name="Jorgensen R."/>
            <person name="Mayfield S."/>
            <person name="Mueller-Roeber B."/>
            <person name="Rajamani S."/>
            <person name="Sayre R.T."/>
            <person name="Brokstein P."/>
            <person name="Dubchak I."/>
            <person name="Goodstein D."/>
            <person name="Hornick L."/>
            <person name="Huang Y.W."/>
            <person name="Jhaveri J."/>
            <person name="Luo Y."/>
            <person name="Martinez D."/>
            <person name="Ngau W.C."/>
            <person name="Otillar B."/>
            <person name="Poliakov A."/>
            <person name="Porter A."/>
            <person name="Szajkowski L."/>
            <person name="Werner G."/>
            <person name="Zhou K."/>
            <person name="Grigoriev I.V."/>
            <person name="Rokhsar D.S."/>
            <person name="Grossman A.R."/>
        </authorList>
    </citation>
    <scope>NUCLEOTIDE SEQUENCE [LARGE SCALE GENOMIC DNA]</scope>
    <source>
        <strain evidence="2">CC-503</strain>
    </source>
</reference>
<dbReference type="PaxDb" id="3055-EDP07924"/>
<evidence type="ECO:0000313" key="2">
    <source>
        <dbReference type="Proteomes" id="UP000006906"/>
    </source>
</evidence>